<gene>
    <name evidence="3" type="ORF">EKO23_20970</name>
</gene>
<name>A0A4Q4Z5Z3_9ACTN</name>
<feature type="region of interest" description="Disordered" evidence="1">
    <location>
        <begin position="65"/>
        <end position="85"/>
    </location>
</feature>
<organism evidence="3 4">
    <name type="scientific">Nocardioides guangzhouensis</name>
    <dbReference type="NCBI Taxonomy" id="2497878"/>
    <lineage>
        <taxon>Bacteria</taxon>
        <taxon>Bacillati</taxon>
        <taxon>Actinomycetota</taxon>
        <taxon>Actinomycetes</taxon>
        <taxon>Propionibacteriales</taxon>
        <taxon>Nocardioidaceae</taxon>
        <taxon>Nocardioides</taxon>
    </lineage>
</organism>
<feature type="region of interest" description="Disordered" evidence="1">
    <location>
        <begin position="272"/>
        <end position="323"/>
    </location>
</feature>
<evidence type="ECO:0000256" key="2">
    <source>
        <dbReference type="SAM" id="Phobius"/>
    </source>
</evidence>
<keyword evidence="2" id="KW-1133">Transmembrane helix</keyword>
<keyword evidence="4" id="KW-1185">Reference proteome</keyword>
<dbReference type="RefSeq" id="WP_134720374.1">
    <property type="nucleotide sequence ID" value="NZ_SDKM01000042.1"/>
</dbReference>
<dbReference type="PROSITE" id="PS51318">
    <property type="entry name" value="TAT"/>
    <property type="match status" value="1"/>
</dbReference>
<evidence type="ECO:0000313" key="4">
    <source>
        <dbReference type="Proteomes" id="UP000295198"/>
    </source>
</evidence>
<dbReference type="InterPro" id="IPR006311">
    <property type="entry name" value="TAT_signal"/>
</dbReference>
<keyword evidence="2" id="KW-0812">Transmembrane</keyword>
<evidence type="ECO:0000313" key="3">
    <source>
        <dbReference type="EMBL" id="RYP82765.1"/>
    </source>
</evidence>
<evidence type="ECO:0008006" key="5">
    <source>
        <dbReference type="Google" id="ProtNLM"/>
    </source>
</evidence>
<dbReference type="AlphaFoldDB" id="A0A4Q4Z5Z3"/>
<protein>
    <recommendedName>
        <fullName evidence="5">Sensor domain-containing protein</fullName>
    </recommendedName>
</protein>
<proteinExistence type="predicted"/>
<feature type="transmembrane region" description="Helical" evidence="2">
    <location>
        <begin position="40"/>
        <end position="61"/>
    </location>
</feature>
<dbReference type="EMBL" id="SDKM01000042">
    <property type="protein sequence ID" value="RYP82765.1"/>
    <property type="molecule type" value="Genomic_DNA"/>
</dbReference>
<accession>A0A4Q4Z5Z3</accession>
<keyword evidence="2" id="KW-0472">Membrane</keyword>
<sequence>MPERDPIQELENFTVGGPPVHTLPAAEVRRRGDRMRRRRAVALAGGAALAVAVVVAAPLALAGGGNGGGPDNREPGFATGGSTPTARAASGWLSALPDDFDLAVGYPDTNPDGSPVEVDRDISGSSLAVCGPDVPTGADRVDEAVVKYVAPAMPRSRALQLYADDAAAQAALGNLREAVAACPAPDGDGQVLTPLDWAAGDASYAWTTRSRAGSGFAPGLTVTHVVRVGNALLVATTSDQRVEGPEAVARAEHAAEDETLLAVDDMNVFAEHPGVVSPDGVTDGSDGGPGDGSDGSIATAPGADLPADFPVADGLRRAGAGDGGVVTDPSREAAGGVGVLAPCDAAAWPVTARDRLAVRSTGPEMVDARELVTFTDATEAAGVLSALRQAVESCPRQETSDGTLLLDPQEVHGLGHDHVAFFQHSDQGLGGTYWMFVRVGRAVLATSYTGETSSTTLPQLVDEQKLNTDPLVARLCRFAEAGC</sequence>
<comment type="caution">
    <text evidence="3">The sequence shown here is derived from an EMBL/GenBank/DDBJ whole genome shotgun (WGS) entry which is preliminary data.</text>
</comment>
<evidence type="ECO:0000256" key="1">
    <source>
        <dbReference type="SAM" id="MobiDB-lite"/>
    </source>
</evidence>
<feature type="compositionally biased region" description="Low complexity" evidence="1">
    <location>
        <begin position="273"/>
        <end position="284"/>
    </location>
</feature>
<dbReference type="Proteomes" id="UP000295198">
    <property type="component" value="Unassembled WGS sequence"/>
</dbReference>
<reference evidence="3 4" key="1">
    <citation type="submission" date="2019-01" db="EMBL/GenBank/DDBJ databases">
        <title>Nocardioides guangzhouensis sp. nov., an actinobacterium isolated from soil.</title>
        <authorList>
            <person name="Fu Y."/>
            <person name="Cai Y."/>
            <person name="Lin Z."/>
            <person name="Chen P."/>
        </authorList>
    </citation>
    <scope>NUCLEOTIDE SEQUENCE [LARGE SCALE GENOMIC DNA]</scope>
    <source>
        <strain evidence="3 4">130</strain>
    </source>
</reference>
<dbReference type="OrthoDB" id="3768081at2"/>